<organism evidence="2 3">
    <name type="scientific">Williamsia deligens</name>
    <dbReference type="NCBI Taxonomy" id="321325"/>
    <lineage>
        <taxon>Bacteria</taxon>
        <taxon>Bacillati</taxon>
        <taxon>Actinomycetota</taxon>
        <taxon>Actinomycetes</taxon>
        <taxon>Mycobacteriales</taxon>
        <taxon>Nocardiaceae</taxon>
        <taxon>Williamsia</taxon>
    </lineage>
</organism>
<dbReference type="Proteomes" id="UP001597068">
    <property type="component" value="Unassembled WGS sequence"/>
</dbReference>
<dbReference type="PANTHER" id="PTHR43433:SF10">
    <property type="entry name" value="AB HYDROLASE-1 DOMAIN-CONTAINING PROTEIN"/>
    <property type="match status" value="1"/>
</dbReference>
<feature type="domain" description="AB hydrolase-1" evidence="1">
    <location>
        <begin position="35"/>
        <end position="291"/>
    </location>
</feature>
<reference evidence="3" key="1">
    <citation type="journal article" date="2019" name="Int. J. Syst. Evol. Microbiol.">
        <title>The Global Catalogue of Microorganisms (GCM) 10K type strain sequencing project: providing services to taxonomists for standard genome sequencing and annotation.</title>
        <authorList>
            <consortium name="The Broad Institute Genomics Platform"/>
            <consortium name="The Broad Institute Genome Sequencing Center for Infectious Disease"/>
            <person name="Wu L."/>
            <person name="Ma J."/>
        </authorList>
    </citation>
    <scope>NUCLEOTIDE SEQUENCE [LARGE SCALE GENOMIC DNA]</scope>
    <source>
        <strain evidence="3">CCUG 50873</strain>
    </source>
</reference>
<keyword evidence="3" id="KW-1185">Reference proteome</keyword>
<accession>A0ABW3GBH7</accession>
<proteinExistence type="predicted"/>
<dbReference type="InterPro" id="IPR050471">
    <property type="entry name" value="AB_hydrolase"/>
</dbReference>
<dbReference type="Gene3D" id="3.40.50.1820">
    <property type="entry name" value="alpha/beta hydrolase"/>
    <property type="match status" value="1"/>
</dbReference>
<keyword evidence="2" id="KW-0378">Hydrolase</keyword>
<sequence>MIDIDRPQIEGSIAVGQGRRMGFAEFGDPQGRAVFWLHGTPGARRQIPLEARRWAGENGVRLLGLDRPGVGSSTPYRYSNVLGFASDLRIVADNLGINRFAVVGLSGGGPYTLAVARAMPERVVVAGVLGGVAPTVGPDAIDGGAMELGKLLAGTLDIAGAPIGRVVSAFVRVARPIADPAIATFGLISPRADRKLLARPEFKAMFLDDLLNGGRHRMEAPFADVVVFARDWGFRLSEVSVPVHVWHGDADWIIPHGHGEHIAARLPNATFSTLPGDSHLSGLEMATDIIAELLREWDAATA</sequence>
<dbReference type="InterPro" id="IPR029058">
    <property type="entry name" value="AB_hydrolase_fold"/>
</dbReference>
<name>A0ABW3GBH7_9NOCA</name>
<dbReference type="PANTHER" id="PTHR43433">
    <property type="entry name" value="HYDROLASE, ALPHA/BETA FOLD FAMILY PROTEIN"/>
    <property type="match status" value="1"/>
</dbReference>
<dbReference type="RefSeq" id="WP_253645784.1">
    <property type="nucleotide sequence ID" value="NZ_BAAAMO010000002.1"/>
</dbReference>
<comment type="caution">
    <text evidence="2">The sequence shown here is derived from an EMBL/GenBank/DDBJ whole genome shotgun (WGS) entry which is preliminary data.</text>
</comment>
<evidence type="ECO:0000313" key="3">
    <source>
        <dbReference type="Proteomes" id="UP001597068"/>
    </source>
</evidence>
<protein>
    <submittedName>
        <fullName evidence="2">Alpha/beta fold hydrolase</fullName>
    </submittedName>
</protein>
<dbReference type="InterPro" id="IPR000073">
    <property type="entry name" value="AB_hydrolase_1"/>
</dbReference>
<dbReference type="EMBL" id="JBHTIL010000001">
    <property type="protein sequence ID" value="MFD0926336.1"/>
    <property type="molecule type" value="Genomic_DNA"/>
</dbReference>
<dbReference type="SUPFAM" id="SSF53474">
    <property type="entry name" value="alpha/beta-Hydrolases"/>
    <property type="match status" value="1"/>
</dbReference>
<gene>
    <name evidence="2" type="ORF">ACFQ04_11375</name>
</gene>
<dbReference type="Pfam" id="PF12697">
    <property type="entry name" value="Abhydrolase_6"/>
    <property type="match status" value="1"/>
</dbReference>
<dbReference type="GO" id="GO:0016787">
    <property type="term" value="F:hydrolase activity"/>
    <property type="evidence" value="ECO:0007669"/>
    <property type="project" value="UniProtKB-KW"/>
</dbReference>
<evidence type="ECO:0000259" key="1">
    <source>
        <dbReference type="Pfam" id="PF12697"/>
    </source>
</evidence>
<evidence type="ECO:0000313" key="2">
    <source>
        <dbReference type="EMBL" id="MFD0926336.1"/>
    </source>
</evidence>